<evidence type="ECO:0000313" key="2">
    <source>
        <dbReference type="EMBL" id="NLV10519.1"/>
    </source>
</evidence>
<dbReference type="PANTHER" id="PTHR37809">
    <property type="entry name" value="RIBOSOMAL PROTEIN S12 METHYLTHIOTRANSFERASE ACCESSORY FACTOR YCAO"/>
    <property type="match status" value="1"/>
</dbReference>
<evidence type="ECO:0000259" key="1">
    <source>
        <dbReference type="PROSITE" id="PS51664"/>
    </source>
</evidence>
<dbReference type="Gene3D" id="3.30.40.250">
    <property type="match status" value="1"/>
</dbReference>
<feature type="domain" description="YcaO" evidence="1">
    <location>
        <begin position="239"/>
        <end position="575"/>
    </location>
</feature>
<dbReference type="RefSeq" id="WP_170094204.1">
    <property type="nucleotide sequence ID" value="NZ_WOYG01000001.1"/>
</dbReference>
<dbReference type="NCBIfam" id="TIGR03604">
    <property type="entry name" value="TOMM_cyclo_SagD"/>
    <property type="match status" value="1"/>
</dbReference>
<accession>A0A847UBR3</accession>
<dbReference type="Gene3D" id="3.30.1330.230">
    <property type="match status" value="1"/>
</dbReference>
<evidence type="ECO:0000313" key="3">
    <source>
        <dbReference type="Proteomes" id="UP000608662"/>
    </source>
</evidence>
<dbReference type="Proteomes" id="UP000608662">
    <property type="component" value="Unassembled WGS sequence"/>
</dbReference>
<dbReference type="InterPro" id="IPR003776">
    <property type="entry name" value="YcaO-like_dom"/>
</dbReference>
<dbReference type="Gene3D" id="3.30.160.660">
    <property type="match status" value="1"/>
</dbReference>
<protein>
    <submittedName>
        <fullName evidence="2">Bacteriocin biosynthesis protein SagD</fullName>
    </submittedName>
</protein>
<gene>
    <name evidence="2" type="ORF">GOC74_11335</name>
</gene>
<dbReference type="OrthoDB" id="7433at2157"/>
<proteinExistence type="predicted"/>
<dbReference type="PANTHER" id="PTHR37809:SF1">
    <property type="entry name" value="RIBOSOMAL PROTEIN S12 METHYLTHIOTRANSFERASE ACCESSORY FACTOR YCAO"/>
    <property type="match status" value="1"/>
</dbReference>
<reference evidence="2" key="1">
    <citation type="submission" date="2019-12" db="EMBL/GenBank/DDBJ databases">
        <title>Whole-genome sequence of Halomicrobium mukohataei pws1.</title>
        <authorList>
            <person name="Verma D.K."/>
            <person name="Gopal K."/>
            <person name="Prasad E.S."/>
        </authorList>
    </citation>
    <scope>NUCLEOTIDE SEQUENCE</scope>
    <source>
        <strain evidence="2">Pws1</strain>
    </source>
</reference>
<dbReference type="Pfam" id="PF02624">
    <property type="entry name" value="YcaO"/>
    <property type="match status" value="1"/>
</dbReference>
<name>A0A847UBR3_9EURY</name>
<organism evidence="2 3">
    <name type="scientific">Halomicrobium mukohataei</name>
    <dbReference type="NCBI Taxonomy" id="57705"/>
    <lineage>
        <taxon>Archaea</taxon>
        <taxon>Methanobacteriati</taxon>
        <taxon>Methanobacteriota</taxon>
        <taxon>Stenosarchaea group</taxon>
        <taxon>Halobacteria</taxon>
        <taxon>Halobacteriales</taxon>
        <taxon>Haloarculaceae</taxon>
        <taxon>Halomicrobium</taxon>
    </lineage>
</organism>
<dbReference type="InterPro" id="IPR027624">
    <property type="entry name" value="TOMM_cyclo_SagD"/>
</dbReference>
<dbReference type="PROSITE" id="PS51664">
    <property type="entry name" value="YCAO"/>
    <property type="match status" value="1"/>
</dbReference>
<comment type="caution">
    <text evidence="2">The sequence shown here is derived from an EMBL/GenBank/DDBJ whole genome shotgun (WGS) entry which is preliminary data.</text>
</comment>
<dbReference type="EMBL" id="WOYG01000001">
    <property type="protein sequence ID" value="NLV10519.1"/>
    <property type="molecule type" value="Genomic_DNA"/>
</dbReference>
<sequence length="575" mass="60150">MGTVVDVVGSGPATESLLATLEDLDVGIDHREAPAVDSADFAVVVGETGAATFETASEQALDGGTPWIAVEIGGIGGQPTVPASIAGFDPDRECYDCLRGRVEANTTAAADGVDEPGPATRRVAGAVAGAAVADYLADEPGAAGSSVLGHVVELPRQKRRFFPLPGCSCGGERDTTIDRTHATVDTEQALERAERALDDRVGIVQQVGEAESFPAPYYLAQLTDTSGFSDVTAPRQAAGVAADWDGAFMKALGESYERYAAGVYTAAETTTATAASLDDAVAPEAFVAPEDTDADATTELDWIGAQNLATDESALVPAELVFHPPTESRVRPPLTTGLGLGSSGCEALLAGLYEVIERDAAMLSWYSTFEPLGLTVDDDVFGTLYERAASEGLTVTPLLLTQDVDVPVVAVAVHRDEWPSFAIGSAADLDPEQAALGALEEALQNWMELRSMGPEQAAEASGAIGEYADKPERAVDLLAYDQTIPAEAVGPDAVDDGEAELDALVTALSEVGLTPYATRTTTRDLDELGFEGVRVLVPEAQPLFLGDAFFGERAATVPNELGFEPRLDRPHHPFP</sequence>
<dbReference type="AlphaFoldDB" id="A0A847UBR3"/>